<sequence length="40" mass="4733">MIRWLAIYITAYWMLVLLVVGASIMLPLFIMCLLMLWKVC</sequence>
<dbReference type="EMBL" id="HM242243">
    <property type="protein sequence ID" value="ADJ53214.1"/>
    <property type="molecule type" value="Genomic_DNA"/>
</dbReference>
<accession>D9J0X7</accession>
<organism evidence="2 3">
    <name type="scientific">Brochothrix phage A9</name>
    <dbReference type="NCBI Taxonomy" id="857312"/>
    <lineage>
        <taxon>Viruses</taxon>
        <taxon>Duplodnaviria</taxon>
        <taxon>Heunggongvirae</taxon>
        <taxon>Uroviricota</taxon>
        <taxon>Caudoviricetes</taxon>
        <taxon>Herelleviridae</taxon>
        <taxon>Klumppvirus</taxon>
        <taxon>Klumppvirus A9</taxon>
    </lineage>
</organism>
<evidence type="ECO:0000313" key="2">
    <source>
        <dbReference type="EMBL" id="ADJ53214.1"/>
    </source>
</evidence>
<keyword evidence="1" id="KW-0812">Transmembrane</keyword>
<keyword evidence="3" id="KW-1185">Reference proteome</keyword>
<feature type="transmembrane region" description="Helical" evidence="1">
    <location>
        <begin position="12"/>
        <end position="37"/>
    </location>
</feature>
<dbReference type="KEGG" id="vg:10359210"/>
<proteinExistence type="predicted"/>
<evidence type="ECO:0000313" key="3">
    <source>
        <dbReference type="Proteomes" id="UP000000331"/>
    </source>
</evidence>
<protein>
    <submittedName>
        <fullName evidence="2">Gp179</fullName>
    </submittedName>
</protein>
<dbReference type="RefSeq" id="YP_004301513.1">
    <property type="nucleotide sequence ID" value="NC_015253.1"/>
</dbReference>
<dbReference type="Proteomes" id="UP000000331">
    <property type="component" value="Segment"/>
</dbReference>
<dbReference type="GeneID" id="10359210"/>
<reference evidence="2 3" key="1">
    <citation type="journal article" date="2010" name="J. Bacteriol.">
        <title>Brochothrix thermosphacta bacteriophages feature heterogeneous and highly mosaic genomes and utilize unique prophage insertion sites.</title>
        <authorList>
            <person name="Kilcher S."/>
            <person name="Loessner M.J."/>
            <person name="Klumpp J."/>
        </authorList>
    </citation>
    <scope>NUCLEOTIDE SEQUENCE [LARGE SCALE GENOMIC DNA]</scope>
</reference>
<keyword evidence="1" id="KW-1133">Transmembrane helix</keyword>
<evidence type="ECO:0000256" key="1">
    <source>
        <dbReference type="SAM" id="Phobius"/>
    </source>
</evidence>
<name>D9J0X7_9CAUD</name>
<keyword evidence="1" id="KW-0472">Membrane</keyword>